<organism evidence="3 4">
    <name type="scientific">Symbiodinium microadriaticum</name>
    <name type="common">Dinoflagellate</name>
    <name type="synonym">Zooxanthella microadriatica</name>
    <dbReference type="NCBI Taxonomy" id="2951"/>
    <lineage>
        <taxon>Eukaryota</taxon>
        <taxon>Sar</taxon>
        <taxon>Alveolata</taxon>
        <taxon>Dinophyceae</taxon>
        <taxon>Suessiales</taxon>
        <taxon>Symbiodiniaceae</taxon>
        <taxon>Symbiodinium</taxon>
    </lineage>
</organism>
<dbReference type="AlphaFoldDB" id="A0A1Q9E2I8"/>
<accession>A0A1Q9E2I8</accession>
<name>A0A1Q9E2I8_SYMMI</name>
<feature type="transmembrane region" description="Helical" evidence="2">
    <location>
        <begin position="32"/>
        <end position="54"/>
    </location>
</feature>
<feature type="region of interest" description="Disordered" evidence="1">
    <location>
        <begin position="119"/>
        <end position="139"/>
    </location>
</feature>
<evidence type="ECO:0000256" key="2">
    <source>
        <dbReference type="SAM" id="Phobius"/>
    </source>
</evidence>
<evidence type="ECO:0000256" key="1">
    <source>
        <dbReference type="SAM" id="MobiDB-lite"/>
    </source>
</evidence>
<keyword evidence="2" id="KW-0472">Membrane</keyword>
<keyword evidence="2" id="KW-1133">Transmembrane helix</keyword>
<keyword evidence="4" id="KW-1185">Reference proteome</keyword>
<dbReference type="Proteomes" id="UP000186817">
    <property type="component" value="Unassembled WGS sequence"/>
</dbReference>
<feature type="region of interest" description="Disordered" evidence="1">
    <location>
        <begin position="1"/>
        <end position="29"/>
    </location>
</feature>
<dbReference type="OrthoDB" id="10294132at2759"/>
<proteinExistence type="predicted"/>
<feature type="compositionally biased region" description="Acidic residues" evidence="1">
    <location>
        <begin position="1"/>
        <end position="10"/>
    </location>
</feature>
<evidence type="ECO:0000313" key="4">
    <source>
        <dbReference type="Proteomes" id="UP000186817"/>
    </source>
</evidence>
<gene>
    <name evidence="3" type="ORF">AK812_SmicGene15596</name>
</gene>
<feature type="transmembrane region" description="Helical" evidence="2">
    <location>
        <begin position="60"/>
        <end position="93"/>
    </location>
</feature>
<comment type="caution">
    <text evidence="3">The sequence shown here is derived from an EMBL/GenBank/DDBJ whole genome shotgun (WGS) entry which is preliminary data.</text>
</comment>
<sequence length="230" mass="24702">MASFETQEEQASERPRRSAPSRRGGGRGGGRGVVVVWSWFWLLPLLLLLFLVVLVAVDVVVAVVVVAVSVVVVVPAALMTFSFCLPLPLLLMLSLWTRAGVRQLEDALKRSSQEVARCGEGSQGQVQPGSAGRASGQGMPAMCEDQTADVVVARDLGASVCSMGDPNGNARVILTPIHNYDGENGVLGQVQIGETFNFIARGKEFKATKVRDVVMDPWSNEQGTRKYISC</sequence>
<protein>
    <submittedName>
        <fullName evidence="3">Uncharacterized protein</fullName>
    </submittedName>
</protein>
<evidence type="ECO:0000313" key="3">
    <source>
        <dbReference type="EMBL" id="OLQ01636.1"/>
    </source>
</evidence>
<keyword evidence="2" id="KW-0812">Transmembrane</keyword>
<dbReference type="EMBL" id="LSRX01000285">
    <property type="protein sequence ID" value="OLQ01636.1"/>
    <property type="molecule type" value="Genomic_DNA"/>
</dbReference>
<reference evidence="3 4" key="1">
    <citation type="submission" date="2016-02" db="EMBL/GenBank/DDBJ databases">
        <title>Genome analysis of coral dinoflagellate symbionts highlights evolutionary adaptations to a symbiotic lifestyle.</title>
        <authorList>
            <person name="Aranda M."/>
            <person name="Li Y."/>
            <person name="Liew Y.J."/>
            <person name="Baumgarten S."/>
            <person name="Simakov O."/>
            <person name="Wilson M."/>
            <person name="Piel J."/>
            <person name="Ashoor H."/>
            <person name="Bougouffa S."/>
            <person name="Bajic V.B."/>
            <person name="Ryu T."/>
            <person name="Ravasi T."/>
            <person name="Bayer T."/>
            <person name="Micklem G."/>
            <person name="Kim H."/>
            <person name="Bhak J."/>
            <person name="Lajeunesse T.C."/>
            <person name="Voolstra C.R."/>
        </authorList>
    </citation>
    <scope>NUCLEOTIDE SEQUENCE [LARGE SCALE GENOMIC DNA]</scope>
    <source>
        <strain evidence="3 4">CCMP2467</strain>
    </source>
</reference>